<dbReference type="InterPro" id="IPR002423">
    <property type="entry name" value="Cpn60/GroEL/TCP-1"/>
</dbReference>
<dbReference type="PRINTS" id="PR00298">
    <property type="entry name" value="CHAPERONIN60"/>
</dbReference>
<sequence length="531" mass="57477">MADKKENRVLVYEDEMRAKFMEGAKAGYDAVAVTYGPKGKNVLLERGFGRPTYTRDGLTIIEQVFFSDRPKNMGTQALAEASRSANNISGDGSSATVVLTYHTLANAVKAVASGQHPMDVSDTITRDGQILLEALQKLVIPVKDEQLKEVATVSAGNPAIGQLIAEAILYVGQDGGILTEKAPITEIEREYIDGYYLQSGFTALQTGKKELIDPYVIVSSKRLSSAADAIEILNGVMKANNLQQGQIPRILFVGNIEDAAYTTIVNTINQGQIDAVIIKTPPMYGELGKYLLSDIALYAGCELISENTNIKQFVRIMQDAKGQKYASDYIGSVSKVVASKSESTIFGDNETEAVQTRIAEIKDAIAMEDIPAIAEKLKDRVAKLEGKIAIFKIGGINDSVKEELDFRIDDAINSTRHAHREGIVAGGGVTLLELSKLKTISDITRNALRSTFEQLLINANLPSQLKLDEALRAPKGYGYNLKESGELVDMVKLGIIDPFVVTREAISNSIGATSNAIKIGMGITFSDEVKG</sequence>
<dbReference type="PANTHER" id="PTHR45633">
    <property type="entry name" value="60 KDA HEAT SHOCK PROTEIN, MITOCHONDRIAL"/>
    <property type="match status" value="1"/>
</dbReference>
<protein>
    <submittedName>
        <fullName evidence="3">GroL Chaperonin GroEL (HSP60 family)</fullName>
    </submittedName>
</protein>
<dbReference type="Gene3D" id="3.50.7.10">
    <property type="entry name" value="GroEL"/>
    <property type="match status" value="1"/>
</dbReference>
<evidence type="ECO:0000313" key="3">
    <source>
        <dbReference type="EMBL" id="CAB4132507.1"/>
    </source>
</evidence>
<dbReference type="Gene3D" id="3.30.260.10">
    <property type="entry name" value="TCP-1-like chaperonin intermediate domain"/>
    <property type="match status" value="1"/>
</dbReference>
<keyword evidence="2" id="KW-0143">Chaperone</keyword>
<reference evidence="3" key="1">
    <citation type="submission" date="2020-04" db="EMBL/GenBank/DDBJ databases">
        <authorList>
            <person name="Chiriac C."/>
            <person name="Salcher M."/>
            <person name="Ghai R."/>
            <person name="Kavagutti S V."/>
        </authorList>
    </citation>
    <scope>NUCLEOTIDE SEQUENCE</scope>
</reference>
<dbReference type="Pfam" id="PF00118">
    <property type="entry name" value="Cpn60_TCP1"/>
    <property type="match status" value="1"/>
</dbReference>
<name>A0A6J5LHE3_9CAUD</name>
<proteinExistence type="inferred from homology"/>
<organism evidence="3">
    <name type="scientific">uncultured Caudovirales phage</name>
    <dbReference type="NCBI Taxonomy" id="2100421"/>
    <lineage>
        <taxon>Viruses</taxon>
        <taxon>Duplodnaviria</taxon>
        <taxon>Heunggongvirae</taxon>
        <taxon>Uroviricota</taxon>
        <taxon>Caudoviricetes</taxon>
        <taxon>Peduoviridae</taxon>
        <taxon>Maltschvirus</taxon>
        <taxon>Maltschvirus maltsch</taxon>
    </lineage>
</organism>
<dbReference type="SUPFAM" id="SSF48592">
    <property type="entry name" value="GroEL equatorial domain-like"/>
    <property type="match status" value="1"/>
</dbReference>
<dbReference type="GO" id="GO:0005524">
    <property type="term" value="F:ATP binding"/>
    <property type="evidence" value="ECO:0007669"/>
    <property type="project" value="InterPro"/>
</dbReference>
<dbReference type="GO" id="GO:0042026">
    <property type="term" value="P:protein refolding"/>
    <property type="evidence" value="ECO:0007669"/>
    <property type="project" value="InterPro"/>
</dbReference>
<evidence type="ECO:0000256" key="1">
    <source>
        <dbReference type="ARBA" id="ARBA00006607"/>
    </source>
</evidence>
<dbReference type="InterPro" id="IPR001844">
    <property type="entry name" value="Cpn60/GroEL"/>
</dbReference>
<gene>
    <name evidence="3" type="ORF">UFOVP253_28</name>
</gene>
<dbReference type="SUPFAM" id="SSF54849">
    <property type="entry name" value="GroEL-intermediate domain like"/>
    <property type="match status" value="1"/>
</dbReference>
<accession>A0A6J5LHE3</accession>
<dbReference type="SUPFAM" id="SSF52029">
    <property type="entry name" value="GroEL apical domain-like"/>
    <property type="match status" value="1"/>
</dbReference>
<comment type="similarity">
    <text evidence="1">Belongs to the chaperonin (HSP60) family.</text>
</comment>
<dbReference type="InterPro" id="IPR027409">
    <property type="entry name" value="GroEL-like_apical_dom_sf"/>
</dbReference>
<dbReference type="GO" id="GO:0140662">
    <property type="term" value="F:ATP-dependent protein folding chaperone"/>
    <property type="evidence" value="ECO:0007669"/>
    <property type="project" value="InterPro"/>
</dbReference>
<dbReference type="EMBL" id="LR796266">
    <property type="protein sequence ID" value="CAB4132507.1"/>
    <property type="molecule type" value="Genomic_DNA"/>
</dbReference>
<evidence type="ECO:0000256" key="2">
    <source>
        <dbReference type="ARBA" id="ARBA00023186"/>
    </source>
</evidence>
<dbReference type="Gene3D" id="1.10.560.10">
    <property type="entry name" value="GroEL-like equatorial domain"/>
    <property type="match status" value="1"/>
</dbReference>
<dbReference type="InterPro" id="IPR027410">
    <property type="entry name" value="TCP-1-like_intermed_sf"/>
</dbReference>
<dbReference type="InterPro" id="IPR027413">
    <property type="entry name" value="GROEL-like_equatorial_sf"/>
</dbReference>